<dbReference type="EMBL" id="JAACJO010000009">
    <property type="protein sequence ID" value="KAF5354197.1"/>
    <property type="molecule type" value="Genomic_DNA"/>
</dbReference>
<evidence type="ECO:0000313" key="2">
    <source>
        <dbReference type="Proteomes" id="UP000559027"/>
    </source>
</evidence>
<gene>
    <name evidence="1" type="ORF">D9756_007103</name>
</gene>
<organism evidence="1 2">
    <name type="scientific">Leucocoprinus leucothites</name>
    <dbReference type="NCBI Taxonomy" id="201217"/>
    <lineage>
        <taxon>Eukaryota</taxon>
        <taxon>Fungi</taxon>
        <taxon>Dikarya</taxon>
        <taxon>Basidiomycota</taxon>
        <taxon>Agaricomycotina</taxon>
        <taxon>Agaricomycetes</taxon>
        <taxon>Agaricomycetidae</taxon>
        <taxon>Agaricales</taxon>
        <taxon>Agaricineae</taxon>
        <taxon>Agaricaceae</taxon>
        <taxon>Leucocoprinus</taxon>
    </lineage>
</organism>
<sequence length="104" mass="11762">MGFLFSKPVLPKFEKDDLVFLILASAGSTVPPFEQAVESSGKMFWEAEEYVHDKTHIRVLRKKDMPGLDKSVVLIVPPAFDSQTGLDELKTTGNVRKWLTQIIR</sequence>
<keyword evidence="2" id="KW-1185">Reference proteome</keyword>
<reference evidence="1 2" key="1">
    <citation type="journal article" date="2020" name="ISME J.">
        <title>Uncovering the hidden diversity of litter-decomposition mechanisms in mushroom-forming fungi.</title>
        <authorList>
            <person name="Floudas D."/>
            <person name="Bentzer J."/>
            <person name="Ahren D."/>
            <person name="Johansson T."/>
            <person name="Persson P."/>
            <person name="Tunlid A."/>
        </authorList>
    </citation>
    <scope>NUCLEOTIDE SEQUENCE [LARGE SCALE GENOMIC DNA]</scope>
    <source>
        <strain evidence="1 2">CBS 146.42</strain>
    </source>
</reference>
<evidence type="ECO:0000313" key="1">
    <source>
        <dbReference type="EMBL" id="KAF5354197.1"/>
    </source>
</evidence>
<protein>
    <submittedName>
        <fullName evidence="1">Uncharacterized protein</fullName>
    </submittedName>
</protein>
<dbReference type="AlphaFoldDB" id="A0A8H5D5R8"/>
<comment type="caution">
    <text evidence="1">The sequence shown here is derived from an EMBL/GenBank/DDBJ whole genome shotgun (WGS) entry which is preliminary data.</text>
</comment>
<dbReference type="Proteomes" id="UP000559027">
    <property type="component" value="Unassembled WGS sequence"/>
</dbReference>
<proteinExistence type="predicted"/>
<accession>A0A8H5D5R8</accession>
<name>A0A8H5D5R8_9AGAR</name>